<dbReference type="NCBIfam" id="TIGR00756">
    <property type="entry name" value="PPR"/>
    <property type="match status" value="5"/>
</dbReference>
<feature type="repeat" description="PPR" evidence="3">
    <location>
        <begin position="275"/>
        <end position="309"/>
    </location>
</feature>
<evidence type="ECO:0000313" key="4">
    <source>
        <dbReference type="EnsemblPlants" id="QL07p045871:mrna"/>
    </source>
</evidence>
<dbReference type="FunFam" id="1.25.40.10:FF:000801">
    <property type="entry name" value="Pentatricopeptide repeat-containing protein"/>
    <property type="match status" value="1"/>
</dbReference>
<dbReference type="PROSITE" id="PS51375">
    <property type="entry name" value="PPR"/>
    <property type="match status" value="6"/>
</dbReference>
<dbReference type="FunFam" id="1.25.40.10:FF:000196">
    <property type="entry name" value="Pentatricopeptide repeat-containing protein At4g14850"/>
    <property type="match status" value="1"/>
</dbReference>
<proteinExistence type="inferred from homology"/>
<dbReference type="PANTHER" id="PTHR47926">
    <property type="entry name" value="PENTATRICOPEPTIDE REPEAT-CONTAINING PROTEIN"/>
    <property type="match status" value="1"/>
</dbReference>
<dbReference type="InterPro" id="IPR011990">
    <property type="entry name" value="TPR-like_helical_dom_sf"/>
</dbReference>
<sequence length="712" mass="79434">MRITKALNIRIQTASNGYVQQALQSLLAANGLDYGAYGCLIQHCTDHHLFRLGRQLHSRLVLFSVTPNNFLASKLITFYSKSNHLRDARNVFDKIPDKNIFSWNALLIGYSLNNRYLDTLKLFLSLVSSNLTDVKPDCYTISCVLKALSSLFSHSRSAKEVHCFVLRRGFDLDIFVVNALITQYSRCDEIGFARTVFDRMSERDIVSWNSMIAGYSQAGFYEECKELYREMLGSSGLRPNGMTIVSVLQACGQSHDLIFGIEVHRFINESQIDIDVSVYNAIIGLYAKCGSLDYARELFDEMSDKDEVTYGSIISGYMLHGFVDNAMDLFRNIKNPGLSTWNAVISGLVQNNRHEGVLDLVIEMQACGFKPNTVTISSILPTISCLSNLKVGKEIHAYSVKNNYDSNIYVSTAIIDTYAKSGFLHGAQRIFDQSKHKSLIIWTAIISAYAAHGDANTTLRLFNEMLNNGIRPDPVTFTAVLSACAHSGMVEEAWEIFDAMFMKYGIQPSVEHYACMVGVLSRAGRLSEAAEFVSKMPIEPSAKVWGALLNGAAVSGDVELGKFVCDHLFEIEPENTGNYIIMANLYSQAGRWEEADKTRERMKKIGLKKIPGSSWIETSGGLQIFIARDVSNGRAEEIYEILGGLLGLMREEGTLIEAKWWFSFQLPVNFLDPSLKSHVRKISLMRDLKVKTSSSIQGCKPKGSGKPDLSLL</sequence>
<dbReference type="Pfam" id="PF13041">
    <property type="entry name" value="PPR_2"/>
    <property type="match status" value="2"/>
</dbReference>
<evidence type="ECO:0008006" key="6">
    <source>
        <dbReference type="Google" id="ProtNLM"/>
    </source>
</evidence>
<keyword evidence="5" id="KW-1185">Reference proteome</keyword>
<dbReference type="FunCoup" id="A0A7N2M949">
    <property type="interactions" value="994"/>
</dbReference>
<reference evidence="4 5" key="1">
    <citation type="journal article" date="2016" name="G3 (Bethesda)">
        <title>First Draft Assembly and Annotation of the Genome of a California Endemic Oak Quercus lobata Nee (Fagaceae).</title>
        <authorList>
            <person name="Sork V.L."/>
            <person name="Fitz-Gibbon S.T."/>
            <person name="Puiu D."/>
            <person name="Crepeau M."/>
            <person name="Gugger P.F."/>
            <person name="Sherman R."/>
            <person name="Stevens K."/>
            <person name="Langley C.H."/>
            <person name="Pellegrini M."/>
            <person name="Salzberg S.L."/>
        </authorList>
    </citation>
    <scope>NUCLEOTIDE SEQUENCE [LARGE SCALE GENOMIC DNA]</scope>
    <source>
        <strain evidence="4 5">cv. SW786</strain>
    </source>
</reference>
<reference evidence="4" key="2">
    <citation type="submission" date="2021-01" db="UniProtKB">
        <authorList>
            <consortium name="EnsemblPlants"/>
        </authorList>
    </citation>
    <scope>IDENTIFICATION</scope>
</reference>
<dbReference type="AlphaFoldDB" id="A0A7N2M949"/>
<dbReference type="InParanoid" id="A0A7N2M949"/>
<dbReference type="GO" id="GO:0009451">
    <property type="term" value="P:RNA modification"/>
    <property type="evidence" value="ECO:0007669"/>
    <property type="project" value="InterPro"/>
</dbReference>
<dbReference type="FunFam" id="1.25.40.10:FF:001537">
    <property type="entry name" value="Pentatricopeptide repeat-containing protein At2g37310"/>
    <property type="match status" value="1"/>
</dbReference>
<dbReference type="Pfam" id="PF20431">
    <property type="entry name" value="E_motif"/>
    <property type="match status" value="1"/>
</dbReference>
<dbReference type="FunFam" id="1.25.40.10:FF:000090">
    <property type="entry name" value="Pentatricopeptide repeat-containing protein, chloroplastic"/>
    <property type="match status" value="1"/>
</dbReference>
<dbReference type="Gramene" id="QL07p045871:mrna">
    <property type="protein sequence ID" value="QL07p045871:mrna"/>
    <property type="gene ID" value="QL07p045871"/>
</dbReference>
<feature type="repeat" description="PPR" evidence="3">
    <location>
        <begin position="575"/>
        <end position="609"/>
    </location>
</feature>
<dbReference type="EnsemblPlants" id="QL07p045871:mrna">
    <property type="protein sequence ID" value="QL07p045871:mrna"/>
    <property type="gene ID" value="QL07p045871"/>
</dbReference>
<evidence type="ECO:0000256" key="3">
    <source>
        <dbReference type="PROSITE-ProRule" id="PRU00708"/>
    </source>
</evidence>
<keyword evidence="1" id="KW-0677">Repeat</keyword>
<dbReference type="SUPFAM" id="SSF48452">
    <property type="entry name" value="TPR-like"/>
    <property type="match status" value="1"/>
</dbReference>
<dbReference type="GO" id="GO:0003723">
    <property type="term" value="F:RNA binding"/>
    <property type="evidence" value="ECO:0007669"/>
    <property type="project" value="InterPro"/>
</dbReference>
<dbReference type="InterPro" id="IPR046960">
    <property type="entry name" value="PPR_At4g14850-like_plant"/>
</dbReference>
<dbReference type="Proteomes" id="UP000594261">
    <property type="component" value="Chromosome 7"/>
</dbReference>
<evidence type="ECO:0000313" key="5">
    <source>
        <dbReference type="Proteomes" id="UP000594261"/>
    </source>
</evidence>
<organism evidence="4 5">
    <name type="scientific">Quercus lobata</name>
    <name type="common">Valley oak</name>
    <dbReference type="NCBI Taxonomy" id="97700"/>
    <lineage>
        <taxon>Eukaryota</taxon>
        <taxon>Viridiplantae</taxon>
        <taxon>Streptophyta</taxon>
        <taxon>Embryophyta</taxon>
        <taxon>Tracheophyta</taxon>
        <taxon>Spermatophyta</taxon>
        <taxon>Magnoliopsida</taxon>
        <taxon>eudicotyledons</taxon>
        <taxon>Gunneridae</taxon>
        <taxon>Pentapetalae</taxon>
        <taxon>rosids</taxon>
        <taxon>fabids</taxon>
        <taxon>Fagales</taxon>
        <taxon>Fagaceae</taxon>
        <taxon>Quercus</taxon>
    </lineage>
</organism>
<feature type="repeat" description="PPR" evidence="3">
    <location>
        <begin position="473"/>
        <end position="508"/>
    </location>
</feature>
<dbReference type="InterPro" id="IPR046848">
    <property type="entry name" value="E_motif"/>
</dbReference>
<feature type="repeat" description="PPR" evidence="3">
    <location>
        <begin position="204"/>
        <end position="239"/>
    </location>
</feature>
<dbReference type="EMBL" id="LRBV02000007">
    <property type="status" value="NOT_ANNOTATED_CDS"/>
    <property type="molecule type" value="Genomic_DNA"/>
</dbReference>
<dbReference type="Gene3D" id="1.25.40.10">
    <property type="entry name" value="Tetratricopeptide repeat domain"/>
    <property type="match status" value="5"/>
</dbReference>
<dbReference type="InterPro" id="IPR002885">
    <property type="entry name" value="PPR_rpt"/>
</dbReference>
<comment type="similarity">
    <text evidence="2">Belongs to the PPR family. PCMP-E subfamily.</text>
</comment>
<dbReference type="OMA" id="IQHCTDH"/>
<feature type="repeat" description="PPR" evidence="3">
    <location>
        <begin position="337"/>
        <end position="371"/>
    </location>
</feature>
<evidence type="ECO:0000256" key="2">
    <source>
        <dbReference type="ARBA" id="ARBA00061659"/>
    </source>
</evidence>
<feature type="repeat" description="PPR" evidence="3">
    <location>
        <begin position="438"/>
        <end position="472"/>
    </location>
</feature>
<protein>
    <recommendedName>
        <fullName evidence="6">Pentatricopeptide repeat-containing protein</fullName>
    </recommendedName>
</protein>
<evidence type="ECO:0000256" key="1">
    <source>
        <dbReference type="ARBA" id="ARBA00022737"/>
    </source>
</evidence>
<accession>A0A7N2M949</accession>
<name>A0A7N2M949_QUELO</name>
<dbReference type="PANTHER" id="PTHR47926:SF472">
    <property type="entry name" value="REPEAT (PPR) SUPERFAMILY PROTEIN, PUTATIVE-RELATED"/>
    <property type="match status" value="1"/>
</dbReference>
<dbReference type="Pfam" id="PF01535">
    <property type="entry name" value="PPR"/>
    <property type="match status" value="6"/>
</dbReference>